<evidence type="ECO:0000313" key="3">
    <source>
        <dbReference type="Proteomes" id="UP000622475"/>
    </source>
</evidence>
<comment type="caution">
    <text evidence="2">The sequence shown here is derived from an EMBL/GenBank/DDBJ whole genome shotgun (WGS) entry which is preliminary data.</text>
</comment>
<feature type="transmembrane region" description="Helical" evidence="1">
    <location>
        <begin position="85"/>
        <end position="102"/>
    </location>
</feature>
<dbReference type="EMBL" id="JADFFL010000003">
    <property type="protein sequence ID" value="MBE9662084.1"/>
    <property type="molecule type" value="Genomic_DNA"/>
</dbReference>
<dbReference type="RefSeq" id="WP_194111277.1">
    <property type="nucleotide sequence ID" value="NZ_JADFFL010000003.1"/>
</dbReference>
<dbReference type="AlphaFoldDB" id="A0A929L066"/>
<evidence type="ECO:0000313" key="2">
    <source>
        <dbReference type="EMBL" id="MBE9662084.1"/>
    </source>
</evidence>
<accession>A0A929L066</accession>
<keyword evidence="1" id="KW-1133">Transmembrane helix</keyword>
<feature type="transmembrane region" description="Helical" evidence="1">
    <location>
        <begin position="6"/>
        <end position="25"/>
    </location>
</feature>
<name>A0A929L066_9SPHI</name>
<evidence type="ECO:0008006" key="4">
    <source>
        <dbReference type="Google" id="ProtNLM"/>
    </source>
</evidence>
<dbReference type="Proteomes" id="UP000622475">
    <property type="component" value="Unassembled WGS sequence"/>
</dbReference>
<gene>
    <name evidence="2" type="ORF">IRJ16_09325</name>
</gene>
<evidence type="ECO:0000256" key="1">
    <source>
        <dbReference type="SAM" id="Phobius"/>
    </source>
</evidence>
<keyword evidence="3" id="KW-1185">Reference proteome</keyword>
<protein>
    <recommendedName>
        <fullName evidence="4">Cytochrome B</fullName>
    </recommendedName>
</protein>
<reference evidence="2" key="1">
    <citation type="submission" date="2020-10" db="EMBL/GenBank/DDBJ databases">
        <title>Mucilaginibacter mali sp. nov., isolated from rhizosphere soil of apple orchard.</title>
        <authorList>
            <person name="Lee J.-S."/>
            <person name="Kim H.S."/>
            <person name="Kim J.-S."/>
        </authorList>
    </citation>
    <scope>NUCLEOTIDE SEQUENCE</scope>
    <source>
        <strain evidence="2">KCTC 22746</strain>
    </source>
</reference>
<organism evidence="2 3">
    <name type="scientific">Mucilaginibacter myungsuensis</name>
    <dbReference type="NCBI Taxonomy" id="649104"/>
    <lineage>
        <taxon>Bacteria</taxon>
        <taxon>Pseudomonadati</taxon>
        <taxon>Bacteroidota</taxon>
        <taxon>Sphingobacteriia</taxon>
        <taxon>Sphingobacteriales</taxon>
        <taxon>Sphingobacteriaceae</taxon>
        <taxon>Mucilaginibacter</taxon>
    </lineage>
</organism>
<feature type="transmembrane region" description="Helical" evidence="1">
    <location>
        <begin position="123"/>
        <end position="141"/>
    </location>
</feature>
<keyword evidence="1" id="KW-0472">Membrane</keyword>
<keyword evidence="1" id="KW-0812">Transmembrane</keyword>
<proteinExistence type="predicted"/>
<sequence>MYFTLLLLHSVFRWVVLTALLLAIYRSVSGYAARRPFTKFDNSLRHWTATIAQLQMTVGMILYFKSPFVQGDIPGMHSPMATEQMFFKYIHIALMLLAVVLISSGSSMAKRKTADRDKFETMMIWFITALVLIFLAIPWPFSPLAGRPYL</sequence>
<feature type="transmembrane region" description="Helical" evidence="1">
    <location>
        <begin position="46"/>
        <end position="65"/>
    </location>
</feature>